<sequence>MKLRLYLQNEIGLMPEAVTALDNLFAYKELPKNHMLCSNGSRSKDVFFIEEGLARSFYHKDGKDITDFFYKEKVFFLSVENIFLNKEDHCDCELLERSKIRMANYSLLEPFLDNVPKLNYFMRNNMAYHIKLLNDRLYDIQFQSAEYRYQKLMRDSPDLILRASLGHIASYLGITQQTLSVIRAGKKLK</sequence>
<dbReference type="Gene3D" id="2.60.120.10">
    <property type="entry name" value="Jelly Rolls"/>
    <property type="match status" value="1"/>
</dbReference>
<accession>A0ABT2IUD9</accession>
<dbReference type="EMBL" id="JAOAMU010000003">
    <property type="protein sequence ID" value="MCT2562417.1"/>
    <property type="molecule type" value="Genomic_DNA"/>
</dbReference>
<dbReference type="InterPro" id="IPR018490">
    <property type="entry name" value="cNMP-bd_dom_sf"/>
</dbReference>
<dbReference type="RefSeq" id="WP_259838850.1">
    <property type="nucleotide sequence ID" value="NZ_JAOAMU010000003.1"/>
</dbReference>
<reference evidence="1 2" key="1">
    <citation type="submission" date="2022-09" db="EMBL/GenBank/DDBJ databases">
        <title>Chryseobacterium oleae sp.nov., isolated from the inter-root soil of Pyrola calliantha H. Andr. in Tibet.</title>
        <authorList>
            <person name="Li Z."/>
        </authorList>
    </citation>
    <scope>NUCLEOTIDE SEQUENCE [LARGE SCALE GENOMIC DNA]</scope>
    <source>
        <strain evidence="2">pc1-10</strain>
    </source>
</reference>
<name>A0ABT2IUD9_9FLAO</name>
<gene>
    <name evidence="1" type="ORF">N0B48_10985</name>
</gene>
<comment type="caution">
    <text evidence="1">The sequence shown here is derived from an EMBL/GenBank/DDBJ whole genome shotgun (WGS) entry which is preliminary data.</text>
</comment>
<protein>
    <submittedName>
        <fullName evidence="1">Crp/Fnr family transcriptional regulator</fullName>
    </submittedName>
</protein>
<dbReference type="InterPro" id="IPR014710">
    <property type="entry name" value="RmlC-like_jellyroll"/>
</dbReference>
<evidence type="ECO:0000313" key="1">
    <source>
        <dbReference type="EMBL" id="MCT2562417.1"/>
    </source>
</evidence>
<proteinExistence type="predicted"/>
<evidence type="ECO:0000313" key="2">
    <source>
        <dbReference type="Proteomes" id="UP001525566"/>
    </source>
</evidence>
<keyword evidence="2" id="KW-1185">Reference proteome</keyword>
<dbReference type="SUPFAM" id="SSF51206">
    <property type="entry name" value="cAMP-binding domain-like"/>
    <property type="match status" value="1"/>
</dbReference>
<dbReference type="Proteomes" id="UP001525566">
    <property type="component" value="Unassembled WGS sequence"/>
</dbReference>
<organism evidence="1 2">
    <name type="scientific">Chryseobacterium herbae</name>
    <dbReference type="NCBI Taxonomy" id="2976476"/>
    <lineage>
        <taxon>Bacteria</taxon>
        <taxon>Pseudomonadati</taxon>
        <taxon>Bacteroidota</taxon>
        <taxon>Flavobacteriia</taxon>
        <taxon>Flavobacteriales</taxon>
        <taxon>Weeksellaceae</taxon>
        <taxon>Chryseobacterium group</taxon>
        <taxon>Chryseobacterium</taxon>
    </lineage>
</organism>